<feature type="compositionally biased region" description="Polar residues" evidence="1">
    <location>
        <begin position="35"/>
        <end position="47"/>
    </location>
</feature>
<proteinExistence type="predicted"/>
<evidence type="ECO:0000256" key="1">
    <source>
        <dbReference type="SAM" id="MobiDB-lite"/>
    </source>
</evidence>
<sequence>MSEAEDTRDGPGDRDTNATTEEEPVENAPDPGPSQAGSSEAQKTGSAHAQGKQICRKGRGYVWVVVADRGLTGVYVTIVNLKGGFRASFRKTGMILQRSRRHASMERVCICFVWPQISVKVIETWPVSYASFQHMNN</sequence>
<name>A0A8H5XAP1_9HYPO</name>
<evidence type="ECO:0000313" key="3">
    <source>
        <dbReference type="Proteomes" id="UP000562682"/>
    </source>
</evidence>
<dbReference type="AlphaFoldDB" id="A0A8H5XAP1"/>
<dbReference type="EMBL" id="JAAOAK010000091">
    <property type="protein sequence ID" value="KAF5690196.1"/>
    <property type="molecule type" value="Genomic_DNA"/>
</dbReference>
<comment type="caution">
    <text evidence="2">The sequence shown here is derived from an EMBL/GenBank/DDBJ whole genome shotgun (WGS) entry which is preliminary data.</text>
</comment>
<evidence type="ECO:0000313" key="2">
    <source>
        <dbReference type="EMBL" id="KAF5690196.1"/>
    </source>
</evidence>
<gene>
    <name evidence="2" type="ORF">FDENT_4086</name>
</gene>
<dbReference type="Proteomes" id="UP000562682">
    <property type="component" value="Unassembled WGS sequence"/>
</dbReference>
<reference evidence="2 3" key="1">
    <citation type="submission" date="2020-05" db="EMBL/GenBank/DDBJ databases">
        <title>Identification and distribution of gene clusters putatively required for synthesis of sphingolipid metabolism inhibitors in phylogenetically diverse species of the filamentous fungus Fusarium.</title>
        <authorList>
            <person name="Kim H.-S."/>
            <person name="Busman M."/>
            <person name="Brown D.W."/>
            <person name="Divon H."/>
            <person name="Uhlig S."/>
            <person name="Proctor R.H."/>
        </authorList>
    </citation>
    <scope>NUCLEOTIDE SEQUENCE [LARGE SCALE GENOMIC DNA]</scope>
    <source>
        <strain evidence="2 3">NRRL 25311</strain>
    </source>
</reference>
<protein>
    <submittedName>
        <fullName evidence="2">Uncharacterized protein</fullName>
    </submittedName>
</protein>
<feature type="compositionally biased region" description="Basic and acidic residues" evidence="1">
    <location>
        <begin position="1"/>
        <end position="16"/>
    </location>
</feature>
<accession>A0A8H5XAP1</accession>
<feature type="region of interest" description="Disordered" evidence="1">
    <location>
        <begin position="1"/>
        <end position="53"/>
    </location>
</feature>
<organism evidence="2 3">
    <name type="scientific">Fusarium denticulatum</name>
    <dbReference type="NCBI Taxonomy" id="48507"/>
    <lineage>
        <taxon>Eukaryota</taxon>
        <taxon>Fungi</taxon>
        <taxon>Dikarya</taxon>
        <taxon>Ascomycota</taxon>
        <taxon>Pezizomycotina</taxon>
        <taxon>Sordariomycetes</taxon>
        <taxon>Hypocreomycetidae</taxon>
        <taxon>Hypocreales</taxon>
        <taxon>Nectriaceae</taxon>
        <taxon>Fusarium</taxon>
        <taxon>Fusarium fujikuroi species complex</taxon>
    </lineage>
</organism>
<keyword evidence="3" id="KW-1185">Reference proteome</keyword>